<feature type="region of interest" description="Disordered" evidence="8">
    <location>
        <begin position="159"/>
        <end position="192"/>
    </location>
</feature>
<dbReference type="Gene3D" id="2.102.10.10">
    <property type="entry name" value="Rieske [2Fe-2S] iron-sulphur domain"/>
    <property type="match status" value="1"/>
</dbReference>
<evidence type="ECO:0000256" key="6">
    <source>
        <dbReference type="ARBA" id="ARBA00023157"/>
    </source>
</evidence>
<dbReference type="Pfam" id="PF00355">
    <property type="entry name" value="Rieske"/>
    <property type="match status" value="1"/>
</dbReference>
<dbReference type="InterPro" id="IPR014349">
    <property type="entry name" value="Rieske_Fe-S_prot"/>
</dbReference>
<dbReference type="InterPro" id="IPR006311">
    <property type="entry name" value="TAT_signal"/>
</dbReference>
<dbReference type="PRINTS" id="PR00162">
    <property type="entry name" value="RIESKE"/>
</dbReference>
<proteinExistence type="inferred from homology"/>
<evidence type="ECO:0000259" key="9">
    <source>
        <dbReference type="PROSITE" id="PS51296"/>
    </source>
</evidence>
<dbReference type="GO" id="GO:0016020">
    <property type="term" value="C:membrane"/>
    <property type="evidence" value="ECO:0007669"/>
    <property type="project" value="InterPro"/>
</dbReference>
<keyword evidence="4" id="KW-0408">Iron</keyword>
<dbReference type="PROSITE" id="PS51318">
    <property type="entry name" value="TAT"/>
    <property type="match status" value="1"/>
</dbReference>
<dbReference type="SUPFAM" id="SSF50022">
    <property type="entry name" value="ISP domain"/>
    <property type="match status" value="1"/>
</dbReference>
<evidence type="ECO:0000256" key="7">
    <source>
        <dbReference type="ARBA" id="ARBA00034078"/>
    </source>
</evidence>
<evidence type="ECO:0000256" key="3">
    <source>
        <dbReference type="ARBA" id="ARBA00022723"/>
    </source>
</evidence>
<organism evidence="10">
    <name type="scientific">Haptolina ericina</name>
    <dbReference type="NCBI Taxonomy" id="156174"/>
    <lineage>
        <taxon>Eukaryota</taxon>
        <taxon>Haptista</taxon>
        <taxon>Haptophyta</taxon>
        <taxon>Prymnesiophyceae</taxon>
        <taxon>Prymnesiales</taxon>
        <taxon>Prymnesiaceae</taxon>
        <taxon>Haptolina</taxon>
    </lineage>
</organism>
<dbReference type="EMBL" id="HBHX01017912">
    <property type="protein sequence ID" value="CAE0109324.1"/>
    <property type="molecule type" value="Transcribed_RNA"/>
</dbReference>
<keyword evidence="5" id="KW-0411">Iron-sulfur</keyword>
<evidence type="ECO:0000256" key="2">
    <source>
        <dbReference type="ARBA" id="ARBA00022714"/>
    </source>
</evidence>
<dbReference type="InterPro" id="IPR017941">
    <property type="entry name" value="Rieske_2Fe-2S"/>
</dbReference>
<comment type="similarity">
    <text evidence="1">Belongs to the Rieske iron-sulfur protein family.</text>
</comment>
<keyword evidence="6" id="KW-1015">Disulfide bond</keyword>
<dbReference type="PROSITE" id="PS51296">
    <property type="entry name" value="RIESKE"/>
    <property type="match status" value="1"/>
</dbReference>
<name>A0A7S3EWT3_9EUKA</name>
<dbReference type="InterPro" id="IPR005805">
    <property type="entry name" value="Rieske_Fe-S_prot_C"/>
</dbReference>
<dbReference type="GO" id="GO:0046872">
    <property type="term" value="F:metal ion binding"/>
    <property type="evidence" value="ECO:0007669"/>
    <property type="project" value="UniProtKB-KW"/>
</dbReference>
<evidence type="ECO:0000256" key="5">
    <source>
        <dbReference type="ARBA" id="ARBA00023014"/>
    </source>
</evidence>
<dbReference type="AlphaFoldDB" id="A0A7S3EWT3"/>
<evidence type="ECO:0000256" key="8">
    <source>
        <dbReference type="SAM" id="MobiDB-lite"/>
    </source>
</evidence>
<accession>A0A7S3EWT3</accession>
<dbReference type="PANTHER" id="PTHR10134">
    <property type="entry name" value="CYTOCHROME B-C1 COMPLEX SUBUNIT RIESKE, MITOCHONDRIAL"/>
    <property type="match status" value="1"/>
</dbReference>
<feature type="domain" description="Rieske" evidence="9">
    <location>
        <begin position="81"/>
        <end position="179"/>
    </location>
</feature>
<comment type="cofactor">
    <cofactor evidence="7">
        <name>[2Fe-2S] cluster</name>
        <dbReference type="ChEBI" id="CHEBI:190135"/>
    </cofactor>
</comment>
<dbReference type="GO" id="GO:0051537">
    <property type="term" value="F:2 iron, 2 sulfur cluster binding"/>
    <property type="evidence" value="ECO:0007669"/>
    <property type="project" value="UniProtKB-KW"/>
</dbReference>
<keyword evidence="2" id="KW-0001">2Fe-2S</keyword>
<sequence length="192" mass="19917">MHISIVQPHSGRVCGMARALVFLSAISRRDALQGSAALSALGAAPKAAPAAQRISPPALVSDRSGATVTAAAWLAEHPLQPDLVLGLDDEPYFLLRSTSSHSLPALRAQDPTGLAPFALKAECTHLGCLVAPNPLGDGFTCPCHGSEYFADGSVKRGPAPAPLRLAQVSPREKDSALVMSPWTGPDPRQASS</sequence>
<reference evidence="10" key="1">
    <citation type="submission" date="2021-01" db="EMBL/GenBank/DDBJ databases">
        <authorList>
            <person name="Corre E."/>
            <person name="Pelletier E."/>
            <person name="Niang G."/>
            <person name="Scheremetjew M."/>
            <person name="Finn R."/>
            <person name="Kale V."/>
            <person name="Holt S."/>
            <person name="Cochrane G."/>
            <person name="Meng A."/>
            <person name="Brown T."/>
            <person name="Cohen L."/>
        </authorList>
    </citation>
    <scope>NUCLEOTIDE SEQUENCE</scope>
    <source>
        <strain evidence="10">CCMP281</strain>
    </source>
</reference>
<evidence type="ECO:0000256" key="1">
    <source>
        <dbReference type="ARBA" id="ARBA00010651"/>
    </source>
</evidence>
<dbReference type="InterPro" id="IPR036922">
    <property type="entry name" value="Rieske_2Fe-2S_sf"/>
</dbReference>
<protein>
    <recommendedName>
        <fullName evidence="9">Rieske domain-containing protein</fullName>
    </recommendedName>
</protein>
<evidence type="ECO:0000256" key="4">
    <source>
        <dbReference type="ARBA" id="ARBA00023004"/>
    </source>
</evidence>
<keyword evidence="3" id="KW-0479">Metal-binding</keyword>
<gene>
    <name evidence="10" type="ORF">HERI1096_LOCUS9984</name>
</gene>
<evidence type="ECO:0000313" key="10">
    <source>
        <dbReference type="EMBL" id="CAE0109324.1"/>
    </source>
</evidence>